<protein>
    <submittedName>
        <fullName evidence="3">Isoprenoid synthase domain-containing protein</fullName>
    </submittedName>
</protein>
<reference evidence="3" key="1">
    <citation type="submission" date="2019-10" db="EMBL/GenBank/DDBJ databases">
        <authorList>
            <consortium name="DOE Joint Genome Institute"/>
            <person name="Kuo A."/>
            <person name="Miyauchi S."/>
            <person name="Kiss E."/>
            <person name="Drula E."/>
            <person name="Kohler A."/>
            <person name="Sanchez-Garcia M."/>
            <person name="Andreopoulos B."/>
            <person name="Barry K.W."/>
            <person name="Bonito G."/>
            <person name="Buee M."/>
            <person name="Carver A."/>
            <person name="Chen C."/>
            <person name="Cichocki N."/>
            <person name="Clum A."/>
            <person name="Culley D."/>
            <person name="Crous P.W."/>
            <person name="Fauchery L."/>
            <person name="Girlanda M."/>
            <person name="Hayes R."/>
            <person name="Keri Z."/>
            <person name="LaButti K."/>
            <person name="Lipzen A."/>
            <person name="Lombard V."/>
            <person name="Magnuson J."/>
            <person name="Maillard F."/>
            <person name="Morin E."/>
            <person name="Murat C."/>
            <person name="Nolan M."/>
            <person name="Ohm R."/>
            <person name="Pangilinan J."/>
            <person name="Pereira M."/>
            <person name="Perotto S."/>
            <person name="Peter M."/>
            <person name="Riley R."/>
            <person name="Sitrit Y."/>
            <person name="Stielow B."/>
            <person name="Szollosi G."/>
            <person name="Zifcakova L."/>
            <person name="Stursova M."/>
            <person name="Spatafora J.W."/>
            <person name="Tedersoo L."/>
            <person name="Vaario L.-M."/>
            <person name="Yamada A."/>
            <person name="Yan M."/>
            <person name="Wang P."/>
            <person name="Xu J."/>
            <person name="Bruns T."/>
            <person name="Baldrian P."/>
            <person name="Vilgalys R."/>
            <person name="Henrissat B."/>
            <person name="Grigoriev I.V."/>
            <person name="Hibbett D."/>
            <person name="Nagy L.G."/>
            <person name="Martin F.M."/>
        </authorList>
    </citation>
    <scope>NUCLEOTIDE SEQUENCE</scope>
    <source>
        <strain evidence="3">BED1</strain>
    </source>
</reference>
<dbReference type="Pfam" id="PF06330">
    <property type="entry name" value="TRI5"/>
    <property type="match status" value="1"/>
</dbReference>
<evidence type="ECO:0000256" key="2">
    <source>
        <dbReference type="ARBA" id="ARBA00023239"/>
    </source>
</evidence>
<keyword evidence="4" id="KW-1185">Reference proteome</keyword>
<dbReference type="GO" id="GO:0016838">
    <property type="term" value="F:carbon-oxygen lyase activity, acting on phosphates"/>
    <property type="evidence" value="ECO:0007669"/>
    <property type="project" value="InterPro"/>
</dbReference>
<comment type="similarity">
    <text evidence="1">Belongs to the trichodiene synthase family.</text>
</comment>
<dbReference type="Proteomes" id="UP001194468">
    <property type="component" value="Unassembled WGS sequence"/>
</dbReference>
<organism evidence="3 4">
    <name type="scientific">Boletus edulis BED1</name>
    <dbReference type="NCBI Taxonomy" id="1328754"/>
    <lineage>
        <taxon>Eukaryota</taxon>
        <taxon>Fungi</taxon>
        <taxon>Dikarya</taxon>
        <taxon>Basidiomycota</taxon>
        <taxon>Agaricomycotina</taxon>
        <taxon>Agaricomycetes</taxon>
        <taxon>Agaricomycetidae</taxon>
        <taxon>Boletales</taxon>
        <taxon>Boletineae</taxon>
        <taxon>Boletaceae</taxon>
        <taxon>Boletoideae</taxon>
        <taxon>Boletus</taxon>
    </lineage>
</organism>
<evidence type="ECO:0000313" key="4">
    <source>
        <dbReference type="Proteomes" id="UP001194468"/>
    </source>
</evidence>
<evidence type="ECO:0000256" key="1">
    <source>
        <dbReference type="ARBA" id="ARBA00007946"/>
    </source>
</evidence>
<sequence length="303" mass="34909">MLDSQSIQTISAIVRLLLKEQNISYRVPPFDDKLFQESIDEAVRRGYPMSDDHSLRRYLQDGVNYVATTARHYTHRPTQVWMVLYTAAAFYVDDVPFRFPSEIPKLYLFNDRFVKRQEQENVVLDSLADIICGAPDFFRPILSNLITTSTLDFVTSTLVDLETASMQISSAARQYPTYQRSLSGGAEAFVFMAFPPEVPLTMYIQALPEALQFINELNDVLSFYKEELAGENRNQISIMAARNKESKLEILRRVVDSILDLYKTIMEVLEGSPEASDAFRQFTVGFYHFHFAVQRYKLEDLDL</sequence>
<gene>
    <name evidence="3" type="ORF">L210DRAFT_3613725</name>
</gene>
<dbReference type="InterPro" id="IPR024652">
    <property type="entry name" value="Trichodiene_synth"/>
</dbReference>
<comment type="caution">
    <text evidence="3">The sequence shown here is derived from an EMBL/GenBank/DDBJ whole genome shotgun (WGS) entry which is preliminary data.</text>
</comment>
<dbReference type="SFLD" id="SFLDG01021">
    <property type="entry name" value="Trichodiene_Synthase_Like"/>
    <property type="match status" value="1"/>
</dbReference>
<keyword evidence="2" id="KW-0456">Lyase</keyword>
<proteinExistence type="inferred from homology"/>
<name>A0AAD4BN12_BOLED</name>
<dbReference type="SUPFAM" id="SSF48576">
    <property type="entry name" value="Terpenoid synthases"/>
    <property type="match status" value="1"/>
</dbReference>
<dbReference type="EMBL" id="WHUW01000026">
    <property type="protein sequence ID" value="KAF8435119.1"/>
    <property type="molecule type" value="Genomic_DNA"/>
</dbReference>
<dbReference type="Gene3D" id="1.10.600.10">
    <property type="entry name" value="Farnesyl Diphosphate Synthase"/>
    <property type="match status" value="1"/>
</dbReference>
<dbReference type="InterPro" id="IPR008949">
    <property type="entry name" value="Isoprenoid_synthase_dom_sf"/>
</dbReference>
<dbReference type="AlphaFoldDB" id="A0AAD4BN12"/>
<dbReference type="SFLD" id="SFLDS00005">
    <property type="entry name" value="Isoprenoid_Synthase_Type_I"/>
    <property type="match status" value="1"/>
</dbReference>
<evidence type="ECO:0000313" key="3">
    <source>
        <dbReference type="EMBL" id="KAF8435119.1"/>
    </source>
</evidence>
<accession>A0AAD4BN12</accession>
<reference evidence="3" key="2">
    <citation type="journal article" date="2020" name="Nat. Commun.">
        <title>Large-scale genome sequencing of mycorrhizal fungi provides insights into the early evolution of symbiotic traits.</title>
        <authorList>
            <person name="Miyauchi S."/>
            <person name="Kiss E."/>
            <person name="Kuo A."/>
            <person name="Drula E."/>
            <person name="Kohler A."/>
            <person name="Sanchez-Garcia M."/>
            <person name="Morin E."/>
            <person name="Andreopoulos B."/>
            <person name="Barry K.W."/>
            <person name="Bonito G."/>
            <person name="Buee M."/>
            <person name="Carver A."/>
            <person name="Chen C."/>
            <person name="Cichocki N."/>
            <person name="Clum A."/>
            <person name="Culley D."/>
            <person name="Crous P.W."/>
            <person name="Fauchery L."/>
            <person name="Girlanda M."/>
            <person name="Hayes R.D."/>
            <person name="Keri Z."/>
            <person name="LaButti K."/>
            <person name="Lipzen A."/>
            <person name="Lombard V."/>
            <person name="Magnuson J."/>
            <person name="Maillard F."/>
            <person name="Murat C."/>
            <person name="Nolan M."/>
            <person name="Ohm R.A."/>
            <person name="Pangilinan J."/>
            <person name="Pereira M.F."/>
            <person name="Perotto S."/>
            <person name="Peter M."/>
            <person name="Pfister S."/>
            <person name="Riley R."/>
            <person name="Sitrit Y."/>
            <person name="Stielow J.B."/>
            <person name="Szollosi G."/>
            <person name="Zifcakova L."/>
            <person name="Stursova M."/>
            <person name="Spatafora J.W."/>
            <person name="Tedersoo L."/>
            <person name="Vaario L.M."/>
            <person name="Yamada A."/>
            <person name="Yan M."/>
            <person name="Wang P."/>
            <person name="Xu J."/>
            <person name="Bruns T."/>
            <person name="Baldrian P."/>
            <person name="Vilgalys R."/>
            <person name="Dunand C."/>
            <person name="Henrissat B."/>
            <person name="Grigoriev I.V."/>
            <person name="Hibbett D."/>
            <person name="Nagy L.G."/>
            <person name="Martin F.M."/>
        </authorList>
    </citation>
    <scope>NUCLEOTIDE SEQUENCE</scope>
    <source>
        <strain evidence="3">BED1</strain>
    </source>
</reference>